<proteinExistence type="predicted"/>
<gene>
    <name evidence="2" type="ORF">Csa_1G408740</name>
</gene>
<keyword evidence="1" id="KW-1133">Transmembrane helix</keyword>
<sequence>MQNLSSQPLHSQSSSQSLPFQFASPSLSATLSIFISISLLVPLNRHLHLCSLIVAPSKSVHRISSTSRTRLASRHWSFALARVKPPLMEIG</sequence>
<evidence type="ECO:0000256" key="1">
    <source>
        <dbReference type="SAM" id="Phobius"/>
    </source>
</evidence>
<reference evidence="2 3" key="2">
    <citation type="journal article" date="2009" name="PLoS ONE">
        <title>An integrated genetic and cytogenetic map of the cucumber genome.</title>
        <authorList>
            <person name="Ren Y."/>
            <person name="Zhang Z."/>
            <person name="Liu J."/>
            <person name="Staub J.E."/>
            <person name="Han Y."/>
            <person name="Cheng Z."/>
            <person name="Li X."/>
            <person name="Lu J."/>
            <person name="Miao H."/>
            <person name="Kang H."/>
            <person name="Xie B."/>
            <person name="Gu X."/>
            <person name="Wang X."/>
            <person name="Du Y."/>
            <person name="Jin W."/>
            <person name="Huang S."/>
        </authorList>
    </citation>
    <scope>NUCLEOTIDE SEQUENCE [LARGE SCALE GENOMIC DNA]</scope>
    <source>
        <strain evidence="3">cv. 9930</strain>
    </source>
</reference>
<protein>
    <submittedName>
        <fullName evidence="2">Uncharacterized protein</fullName>
    </submittedName>
</protein>
<dbReference type="EMBL" id="CM002922">
    <property type="protein sequence ID" value="KGN65402.1"/>
    <property type="molecule type" value="Genomic_DNA"/>
</dbReference>
<evidence type="ECO:0000313" key="2">
    <source>
        <dbReference type="EMBL" id="KGN65402.1"/>
    </source>
</evidence>
<name>A0A0A0LX17_CUCSA</name>
<organism evidence="2 3">
    <name type="scientific">Cucumis sativus</name>
    <name type="common">Cucumber</name>
    <dbReference type="NCBI Taxonomy" id="3659"/>
    <lineage>
        <taxon>Eukaryota</taxon>
        <taxon>Viridiplantae</taxon>
        <taxon>Streptophyta</taxon>
        <taxon>Embryophyta</taxon>
        <taxon>Tracheophyta</taxon>
        <taxon>Spermatophyta</taxon>
        <taxon>Magnoliopsida</taxon>
        <taxon>eudicotyledons</taxon>
        <taxon>Gunneridae</taxon>
        <taxon>Pentapetalae</taxon>
        <taxon>rosids</taxon>
        <taxon>fabids</taxon>
        <taxon>Cucurbitales</taxon>
        <taxon>Cucurbitaceae</taxon>
        <taxon>Benincaseae</taxon>
        <taxon>Cucumis</taxon>
    </lineage>
</organism>
<dbReference type="Proteomes" id="UP000029981">
    <property type="component" value="Chromosome 1"/>
</dbReference>
<evidence type="ECO:0000313" key="3">
    <source>
        <dbReference type="Proteomes" id="UP000029981"/>
    </source>
</evidence>
<dbReference type="Gramene" id="KGN65402">
    <property type="protein sequence ID" value="KGN65402"/>
    <property type="gene ID" value="Csa_1G408740"/>
</dbReference>
<keyword evidence="1" id="KW-0812">Transmembrane</keyword>
<reference evidence="2 3" key="4">
    <citation type="journal article" date="2011" name="BMC Genomics">
        <title>RNA-Seq improves annotation of protein-coding genes in the cucumber genome.</title>
        <authorList>
            <person name="Li Z."/>
            <person name="Zhang Z."/>
            <person name="Yan P."/>
            <person name="Huang S."/>
            <person name="Fei Z."/>
            <person name="Lin K."/>
        </authorList>
    </citation>
    <scope>NUCLEOTIDE SEQUENCE [LARGE SCALE GENOMIC DNA]</scope>
    <source>
        <strain evidence="3">cv. 9930</strain>
    </source>
</reference>
<reference evidence="2 3" key="3">
    <citation type="journal article" date="2010" name="BMC Genomics">
        <title>Transcriptome sequencing and comparative analysis of cucumber flowers with different sex types.</title>
        <authorList>
            <person name="Guo S."/>
            <person name="Zheng Y."/>
            <person name="Joung J.G."/>
            <person name="Liu S."/>
            <person name="Zhang Z."/>
            <person name="Crasta O.R."/>
            <person name="Sobral B.W."/>
            <person name="Xu Y."/>
            <person name="Huang S."/>
            <person name="Fei Z."/>
        </authorList>
    </citation>
    <scope>NUCLEOTIDE SEQUENCE [LARGE SCALE GENOMIC DNA]</scope>
    <source>
        <strain evidence="3">cv. 9930</strain>
    </source>
</reference>
<dbReference type="AlphaFoldDB" id="A0A0A0LX17"/>
<keyword evidence="3" id="KW-1185">Reference proteome</keyword>
<keyword evidence="1" id="KW-0472">Membrane</keyword>
<feature type="transmembrane region" description="Helical" evidence="1">
    <location>
        <begin position="20"/>
        <end position="41"/>
    </location>
</feature>
<reference evidence="2 3" key="1">
    <citation type="journal article" date="2009" name="Nat. Genet.">
        <title>The genome of the cucumber, Cucumis sativus L.</title>
        <authorList>
            <person name="Huang S."/>
            <person name="Li R."/>
            <person name="Zhang Z."/>
            <person name="Li L."/>
            <person name="Gu X."/>
            <person name="Fan W."/>
            <person name="Lucas W.J."/>
            <person name="Wang X."/>
            <person name="Xie B."/>
            <person name="Ni P."/>
            <person name="Ren Y."/>
            <person name="Zhu H."/>
            <person name="Li J."/>
            <person name="Lin K."/>
            <person name="Jin W."/>
            <person name="Fei Z."/>
            <person name="Li G."/>
            <person name="Staub J."/>
            <person name="Kilian A."/>
            <person name="van der Vossen E.A."/>
            <person name="Wu Y."/>
            <person name="Guo J."/>
            <person name="He J."/>
            <person name="Jia Z."/>
            <person name="Ren Y."/>
            <person name="Tian G."/>
            <person name="Lu Y."/>
            <person name="Ruan J."/>
            <person name="Qian W."/>
            <person name="Wang M."/>
            <person name="Huang Q."/>
            <person name="Li B."/>
            <person name="Xuan Z."/>
            <person name="Cao J."/>
            <person name="Asan"/>
            <person name="Wu Z."/>
            <person name="Zhang J."/>
            <person name="Cai Q."/>
            <person name="Bai Y."/>
            <person name="Zhao B."/>
            <person name="Han Y."/>
            <person name="Li Y."/>
            <person name="Li X."/>
            <person name="Wang S."/>
            <person name="Shi Q."/>
            <person name="Liu S."/>
            <person name="Cho W.K."/>
            <person name="Kim J.Y."/>
            <person name="Xu Y."/>
            <person name="Heller-Uszynska K."/>
            <person name="Miao H."/>
            <person name="Cheng Z."/>
            <person name="Zhang S."/>
            <person name="Wu J."/>
            <person name="Yang Y."/>
            <person name="Kang H."/>
            <person name="Li M."/>
            <person name="Liang H."/>
            <person name="Ren X."/>
            <person name="Shi Z."/>
            <person name="Wen M."/>
            <person name="Jian M."/>
            <person name="Yang H."/>
            <person name="Zhang G."/>
            <person name="Yang Z."/>
            <person name="Chen R."/>
            <person name="Liu S."/>
            <person name="Li J."/>
            <person name="Ma L."/>
            <person name="Liu H."/>
            <person name="Zhou Y."/>
            <person name="Zhao J."/>
            <person name="Fang X."/>
            <person name="Li G."/>
            <person name="Fang L."/>
            <person name="Li Y."/>
            <person name="Liu D."/>
            <person name="Zheng H."/>
            <person name="Zhang Y."/>
            <person name="Qin N."/>
            <person name="Li Z."/>
            <person name="Yang G."/>
            <person name="Yang S."/>
            <person name="Bolund L."/>
            <person name="Kristiansen K."/>
            <person name="Zheng H."/>
            <person name="Li S."/>
            <person name="Zhang X."/>
            <person name="Yang H."/>
            <person name="Wang J."/>
            <person name="Sun R."/>
            <person name="Zhang B."/>
            <person name="Jiang S."/>
            <person name="Wang J."/>
            <person name="Du Y."/>
            <person name="Li S."/>
        </authorList>
    </citation>
    <scope>NUCLEOTIDE SEQUENCE [LARGE SCALE GENOMIC DNA]</scope>
    <source>
        <strain evidence="3">cv. 9930</strain>
    </source>
</reference>
<accession>A0A0A0LX17</accession>